<evidence type="ECO:0000256" key="1">
    <source>
        <dbReference type="SAM" id="MobiDB-lite"/>
    </source>
</evidence>
<reference evidence="3 4" key="1">
    <citation type="journal article" date="2019" name="Nat. Ecol. Evol.">
        <title>Megaphylogeny resolves global patterns of mushroom evolution.</title>
        <authorList>
            <person name="Varga T."/>
            <person name="Krizsan K."/>
            <person name="Foldi C."/>
            <person name="Dima B."/>
            <person name="Sanchez-Garcia M."/>
            <person name="Sanchez-Ramirez S."/>
            <person name="Szollosi G.J."/>
            <person name="Szarkandi J.G."/>
            <person name="Papp V."/>
            <person name="Albert L."/>
            <person name="Andreopoulos W."/>
            <person name="Angelini C."/>
            <person name="Antonin V."/>
            <person name="Barry K.W."/>
            <person name="Bougher N.L."/>
            <person name="Buchanan P."/>
            <person name="Buyck B."/>
            <person name="Bense V."/>
            <person name="Catcheside P."/>
            <person name="Chovatia M."/>
            <person name="Cooper J."/>
            <person name="Damon W."/>
            <person name="Desjardin D."/>
            <person name="Finy P."/>
            <person name="Geml J."/>
            <person name="Haridas S."/>
            <person name="Hughes K."/>
            <person name="Justo A."/>
            <person name="Karasinski D."/>
            <person name="Kautmanova I."/>
            <person name="Kiss B."/>
            <person name="Kocsube S."/>
            <person name="Kotiranta H."/>
            <person name="LaButti K.M."/>
            <person name="Lechner B.E."/>
            <person name="Liimatainen K."/>
            <person name="Lipzen A."/>
            <person name="Lukacs Z."/>
            <person name="Mihaltcheva S."/>
            <person name="Morgado L.N."/>
            <person name="Niskanen T."/>
            <person name="Noordeloos M.E."/>
            <person name="Ohm R.A."/>
            <person name="Ortiz-Santana B."/>
            <person name="Ovrebo C."/>
            <person name="Racz N."/>
            <person name="Riley R."/>
            <person name="Savchenko A."/>
            <person name="Shiryaev A."/>
            <person name="Soop K."/>
            <person name="Spirin V."/>
            <person name="Szebenyi C."/>
            <person name="Tomsovsky M."/>
            <person name="Tulloss R.E."/>
            <person name="Uehling J."/>
            <person name="Grigoriev I.V."/>
            <person name="Vagvolgyi C."/>
            <person name="Papp T."/>
            <person name="Martin F.M."/>
            <person name="Miettinen O."/>
            <person name="Hibbett D.S."/>
            <person name="Nagy L.G."/>
        </authorList>
    </citation>
    <scope>NUCLEOTIDE SEQUENCE [LARGE SCALE GENOMIC DNA]</scope>
    <source>
        <strain evidence="3 4">CBS 962.96</strain>
    </source>
</reference>
<evidence type="ECO:0000259" key="2">
    <source>
        <dbReference type="Pfam" id="PF16761"/>
    </source>
</evidence>
<dbReference type="GO" id="GO:0030466">
    <property type="term" value="P:silent mating-type cassette heterochromatin formation"/>
    <property type="evidence" value="ECO:0007669"/>
    <property type="project" value="TreeGrafter"/>
</dbReference>
<dbReference type="InterPro" id="IPR038986">
    <property type="entry name" value="Clr2"/>
</dbReference>
<dbReference type="InterPro" id="IPR031915">
    <property type="entry name" value="Clr2_N"/>
</dbReference>
<evidence type="ECO:0000313" key="3">
    <source>
        <dbReference type="EMBL" id="THU75319.1"/>
    </source>
</evidence>
<dbReference type="PANTHER" id="PTHR38046:SF1">
    <property type="entry name" value="CRYPTIC LOCI REGULATOR 2"/>
    <property type="match status" value="1"/>
</dbReference>
<feature type="non-terminal residue" evidence="3">
    <location>
        <position position="238"/>
    </location>
</feature>
<protein>
    <recommendedName>
        <fullName evidence="2">Cryptic loci regulator 2 N-terminal domain-containing protein</fullName>
    </recommendedName>
</protein>
<evidence type="ECO:0000313" key="4">
    <source>
        <dbReference type="Proteomes" id="UP000297245"/>
    </source>
</evidence>
<gene>
    <name evidence="3" type="ORF">K435DRAFT_814454</name>
</gene>
<dbReference type="AlphaFoldDB" id="A0A4S8KIU8"/>
<dbReference type="GO" id="GO:0031934">
    <property type="term" value="C:mating-type region heterochromatin"/>
    <property type="evidence" value="ECO:0007669"/>
    <property type="project" value="TreeGrafter"/>
</dbReference>
<dbReference type="GO" id="GO:0033553">
    <property type="term" value="C:rDNA heterochromatin"/>
    <property type="evidence" value="ECO:0007669"/>
    <property type="project" value="TreeGrafter"/>
</dbReference>
<feature type="region of interest" description="Disordered" evidence="1">
    <location>
        <begin position="173"/>
        <end position="238"/>
    </location>
</feature>
<accession>A0A4S8KIU8</accession>
<feature type="compositionally biased region" description="Low complexity" evidence="1">
    <location>
        <begin position="177"/>
        <end position="196"/>
    </location>
</feature>
<sequence>MPQTPQTPETHPTPSATTSTTVTFPVSDGSSSNWPTQTTRVMRRDGSFDYYQAVDKEDPLFVSWCTQISEALQKTFSTSPPIKCEEDSVPKYQVKDLPEGYRLFKHMRGTEKNHREDKYLYGSNYCARFRSRAEFIPHAIWLFNSQPSSAPSSSSTANLELDHSTCKCKYTVRSGRPQTQTQASPSSSSLSSAVTPIDNLSPRTPSKVRTPSRVRTSKARTNASMDTDMDAGTIASGS</sequence>
<feature type="region of interest" description="Disordered" evidence="1">
    <location>
        <begin position="1"/>
        <end position="37"/>
    </location>
</feature>
<feature type="compositionally biased region" description="Low complexity" evidence="1">
    <location>
        <begin position="1"/>
        <end position="27"/>
    </location>
</feature>
<dbReference type="GO" id="GO:0070824">
    <property type="term" value="C:SHREC complex"/>
    <property type="evidence" value="ECO:0007669"/>
    <property type="project" value="InterPro"/>
</dbReference>
<keyword evidence="4" id="KW-1185">Reference proteome</keyword>
<name>A0A4S8KIU8_DENBC</name>
<dbReference type="Proteomes" id="UP000297245">
    <property type="component" value="Unassembled WGS sequence"/>
</dbReference>
<proteinExistence type="predicted"/>
<feature type="domain" description="Cryptic loci regulator 2 N-terminal" evidence="2">
    <location>
        <begin position="92"/>
        <end position="170"/>
    </location>
</feature>
<dbReference type="PANTHER" id="PTHR38046">
    <property type="entry name" value="CRYPTIC LOCI REGULATOR 2"/>
    <property type="match status" value="1"/>
</dbReference>
<feature type="compositionally biased region" description="Polar residues" evidence="1">
    <location>
        <begin position="28"/>
        <end position="37"/>
    </location>
</feature>
<organism evidence="3 4">
    <name type="scientific">Dendrothele bispora (strain CBS 962.96)</name>
    <dbReference type="NCBI Taxonomy" id="1314807"/>
    <lineage>
        <taxon>Eukaryota</taxon>
        <taxon>Fungi</taxon>
        <taxon>Dikarya</taxon>
        <taxon>Basidiomycota</taxon>
        <taxon>Agaricomycotina</taxon>
        <taxon>Agaricomycetes</taxon>
        <taxon>Agaricomycetidae</taxon>
        <taxon>Agaricales</taxon>
        <taxon>Agaricales incertae sedis</taxon>
        <taxon>Dendrothele</taxon>
    </lineage>
</organism>
<dbReference type="EMBL" id="ML182376">
    <property type="protein sequence ID" value="THU75319.1"/>
    <property type="molecule type" value="Genomic_DNA"/>
</dbReference>
<dbReference type="OrthoDB" id="2421327at2759"/>
<dbReference type="Pfam" id="PF16761">
    <property type="entry name" value="Clr2_transil"/>
    <property type="match status" value="1"/>
</dbReference>